<name>A0A1E4TSI7_PACTA</name>
<organism evidence="1 2">
    <name type="scientific">Pachysolen tannophilus NRRL Y-2460</name>
    <dbReference type="NCBI Taxonomy" id="669874"/>
    <lineage>
        <taxon>Eukaryota</taxon>
        <taxon>Fungi</taxon>
        <taxon>Dikarya</taxon>
        <taxon>Ascomycota</taxon>
        <taxon>Saccharomycotina</taxon>
        <taxon>Pichiomycetes</taxon>
        <taxon>Pachysolenaceae</taxon>
        <taxon>Pachysolen</taxon>
    </lineage>
</organism>
<evidence type="ECO:0000313" key="1">
    <source>
        <dbReference type="EMBL" id="ODV94721.1"/>
    </source>
</evidence>
<gene>
    <name evidence="1" type="ORF">PACTADRAFT_50585</name>
</gene>
<proteinExistence type="predicted"/>
<dbReference type="Proteomes" id="UP000094236">
    <property type="component" value="Unassembled WGS sequence"/>
</dbReference>
<sequence>MSEKIINIYKKILKNCNENIIEIEKNFIDELSNIEIDNTIKIFNLLRCLISLNKKPNLKYLFQDKTLSSSSIDTNKDEVYAALPVHTSTKTVISNGKYSPIITRFLEKLIQLKISSVYDQLEKLINLRFSNLTVEPEEILIWDKLTDGKLIPTQPSYEIVILLYRLSNSLTENNQYNDIFQIEEFKNLKNSISQNLAECILKSIPEEITTNPDSQQILSQKLLLTYADLIYIFSFIYYDRNTTVDEIITKFFTKDEKFKFFLEKATTLQKEDSLLKDNENLRIISKNIIDFYKGNQCLFVF</sequence>
<dbReference type="OrthoDB" id="46189at2759"/>
<keyword evidence="2" id="KW-1185">Reference proteome</keyword>
<protein>
    <submittedName>
        <fullName evidence="1">Uncharacterized protein</fullName>
    </submittedName>
</protein>
<accession>A0A1E4TSI7</accession>
<dbReference type="AlphaFoldDB" id="A0A1E4TSI7"/>
<reference evidence="2" key="1">
    <citation type="submission" date="2016-05" db="EMBL/GenBank/DDBJ databases">
        <title>Comparative genomics of biotechnologically important yeasts.</title>
        <authorList>
            <consortium name="DOE Joint Genome Institute"/>
            <person name="Riley R."/>
            <person name="Haridas S."/>
            <person name="Wolfe K.H."/>
            <person name="Lopes M.R."/>
            <person name="Hittinger C.T."/>
            <person name="Goker M."/>
            <person name="Salamov A."/>
            <person name="Wisecaver J."/>
            <person name="Long T.M."/>
            <person name="Aerts A.L."/>
            <person name="Barry K."/>
            <person name="Choi C."/>
            <person name="Clum A."/>
            <person name="Coughlan A.Y."/>
            <person name="Deshpande S."/>
            <person name="Douglass A.P."/>
            <person name="Hanson S.J."/>
            <person name="Klenk H.-P."/>
            <person name="Labutti K."/>
            <person name="Lapidus A."/>
            <person name="Lindquist E."/>
            <person name="Lipzen A."/>
            <person name="Meier-Kolthoff J.P."/>
            <person name="Ohm R.A."/>
            <person name="Otillar R.P."/>
            <person name="Pangilinan J."/>
            <person name="Peng Y."/>
            <person name="Rokas A."/>
            <person name="Rosa C.A."/>
            <person name="Scheuner C."/>
            <person name="Sibirny A.A."/>
            <person name="Slot J.C."/>
            <person name="Stielow J.B."/>
            <person name="Sun H."/>
            <person name="Kurtzman C.P."/>
            <person name="Blackwell M."/>
            <person name="Grigoriev I.V."/>
            <person name="Jeffries T.W."/>
        </authorList>
    </citation>
    <scope>NUCLEOTIDE SEQUENCE [LARGE SCALE GENOMIC DNA]</scope>
    <source>
        <strain evidence="2">NRRL Y-2460</strain>
    </source>
</reference>
<dbReference type="EMBL" id="KV454015">
    <property type="protein sequence ID" value="ODV94721.1"/>
    <property type="molecule type" value="Genomic_DNA"/>
</dbReference>
<evidence type="ECO:0000313" key="2">
    <source>
        <dbReference type="Proteomes" id="UP000094236"/>
    </source>
</evidence>